<organism evidence="2 3">
    <name type="scientific">Neurospora tetrasperma (strain FGSC 2508 / ATCC MYA-4615 / P0657)</name>
    <dbReference type="NCBI Taxonomy" id="510951"/>
    <lineage>
        <taxon>Eukaryota</taxon>
        <taxon>Fungi</taxon>
        <taxon>Dikarya</taxon>
        <taxon>Ascomycota</taxon>
        <taxon>Pezizomycotina</taxon>
        <taxon>Sordariomycetes</taxon>
        <taxon>Sordariomycetidae</taxon>
        <taxon>Sordariales</taxon>
        <taxon>Sordariaceae</taxon>
        <taxon>Neurospora</taxon>
    </lineage>
</organism>
<evidence type="ECO:0000313" key="2">
    <source>
        <dbReference type="EMBL" id="EGO52217.1"/>
    </source>
</evidence>
<name>F8N0Y0_NEUT8</name>
<dbReference type="KEGG" id="nte:NEUTE1DRAFT118683"/>
<proteinExistence type="predicted"/>
<protein>
    <submittedName>
        <fullName evidence="2">Uncharacterized protein</fullName>
    </submittedName>
</protein>
<gene>
    <name evidence="2" type="ORF">NEUTE1DRAFT_118683</name>
</gene>
<keyword evidence="1" id="KW-0812">Transmembrane</keyword>
<keyword evidence="3" id="KW-1185">Reference proteome</keyword>
<sequence>MSKGRSILERIGYIPAISCYVGIYCTSHLLSARYQVMYIVWVCPVVLQGIIVTEK</sequence>
<dbReference type="GeneID" id="20823629"/>
<keyword evidence="1" id="KW-1133">Transmembrane helix</keyword>
<accession>F8N0Y0</accession>
<evidence type="ECO:0000313" key="3">
    <source>
        <dbReference type="Proteomes" id="UP000008065"/>
    </source>
</evidence>
<reference evidence="3" key="1">
    <citation type="journal article" date="2011" name="Genetics">
        <title>Massive changes in genome architecture accompany the transition to self-fertility in the filamentous fungus Neurospora tetrasperma.</title>
        <authorList>
            <person name="Ellison C.E."/>
            <person name="Stajich J.E."/>
            <person name="Jacobson D.J."/>
            <person name="Natvig D.O."/>
            <person name="Lapidus A."/>
            <person name="Foster B."/>
            <person name="Aerts A."/>
            <person name="Riley R."/>
            <person name="Lindquist E.A."/>
            <person name="Grigoriev I.V."/>
            <person name="Taylor J.W."/>
        </authorList>
    </citation>
    <scope>NUCLEOTIDE SEQUENCE [LARGE SCALE GENOMIC DNA]</scope>
    <source>
        <strain evidence="3">FGSC 2508 / P0657</strain>
    </source>
</reference>
<dbReference type="Proteomes" id="UP000008065">
    <property type="component" value="Unassembled WGS sequence"/>
</dbReference>
<dbReference type="VEuPathDB" id="FungiDB:NEUTE1DRAFT_118683"/>
<evidence type="ECO:0000256" key="1">
    <source>
        <dbReference type="SAM" id="Phobius"/>
    </source>
</evidence>
<feature type="transmembrane region" description="Helical" evidence="1">
    <location>
        <begin position="12"/>
        <end position="30"/>
    </location>
</feature>
<keyword evidence="1" id="KW-0472">Membrane</keyword>
<dbReference type="EMBL" id="GL891382">
    <property type="protein sequence ID" value="EGO52217.1"/>
    <property type="molecule type" value="Genomic_DNA"/>
</dbReference>
<dbReference type="AlphaFoldDB" id="F8N0Y0"/>
<dbReference type="HOGENOM" id="CLU_3032927_0_0_1"/>
<feature type="transmembrane region" description="Helical" evidence="1">
    <location>
        <begin position="36"/>
        <end position="53"/>
    </location>
</feature>
<dbReference type="RefSeq" id="XP_009855861.1">
    <property type="nucleotide sequence ID" value="XM_009857559.1"/>
</dbReference>